<evidence type="ECO:0000256" key="5">
    <source>
        <dbReference type="ARBA" id="ARBA00022833"/>
    </source>
</evidence>
<dbReference type="InterPro" id="IPR001841">
    <property type="entry name" value="Znf_RING"/>
</dbReference>
<dbReference type="EMBL" id="JAXIOK010000010">
    <property type="protein sequence ID" value="KAK4761337.1"/>
    <property type="molecule type" value="Genomic_DNA"/>
</dbReference>
<evidence type="ECO:0000256" key="6">
    <source>
        <dbReference type="PROSITE-ProRule" id="PRU00175"/>
    </source>
</evidence>
<dbReference type="GO" id="GO:0005737">
    <property type="term" value="C:cytoplasm"/>
    <property type="evidence" value="ECO:0007669"/>
    <property type="project" value="TreeGrafter"/>
</dbReference>
<dbReference type="CDD" id="cd16454">
    <property type="entry name" value="RING-H2_PA-TM-RING"/>
    <property type="match status" value="1"/>
</dbReference>
<gene>
    <name evidence="8" type="ORF">SAY87_006230</name>
</gene>
<evidence type="ECO:0000313" key="9">
    <source>
        <dbReference type="Proteomes" id="UP001345219"/>
    </source>
</evidence>
<dbReference type="SMART" id="SM00184">
    <property type="entry name" value="RING"/>
    <property type="match status" value="1"/>
</dbReference>
<evidence type="ECO:0000256" key="4">
    <source>
        <dbReference type="ARBA" id="ARBA00022771"/>
    </source>
</evidence>
<keyword evidence="5" id="KW-0862">Zinc</keyword>
<evidence type="ECO:0000256" key="3">
    <source>
        <dbReference type="ARBA" id="ARBA00022723"/>
    </source>
</evidence>
<feature type="domain" description="RING-type" evidence="7">
    <location>
        <begin position="202"/>
        <end position="244"/>
    </location>
</feature>
<dbReference type="InterPro" id="IPR013083">
    <property type="entry name" value="Znf_RING/FYVE/PHD"/>
</dbReference>
<evidence type="ECO:0000256" key="2">
    <source>
        <dbReference type="ARBA" id="ARBA00012483"/>
    </source>
</evidence>
<dbReference type="AlphaFoldDB" id="A0AAN7K7T6"/>
<dbReference type="EC" id="2.3.2.27" evidence="2"/>
<dbReference type="GO" id="GO:0008270">
    <property type="term" value="F:zinc ion binding"/>
    <property type="evidence" value="ECO:0007669"/>
    <property type="project" value="UniProtKB-KW"/>
</dbReference>
<dbReference type="Proteomes" id="UP001345219">
    <property type="component" value="Chromosome 5"/>
</dbReference>
<dbReference type="PANTHER" id="PTHR15710">
    <property type="entry name" value="E3 UBIQUITIN-PROTEIN LIGASE PRAJA"/>
    <property type="match status" value="1"/>
</dbReference>
<comment type="caution">
    <text evidence="8">The sequence shown here is derived from an EMBL/GenBank/DDBJ whole genome shotgun (WGS) entry which is preliminary data.</text>
</comment>
<evidence type="ECO:0000256" key="1">
    <source>
        <dbReference type="ARBA" id="ARBA00000900"/>
    </source>
</evidence>
<reference evidence="8 9" key="1">
    <citation type="journal article" date="2023" name="Hortic Res">
        <title>Pangenome of water caltrop reveals structural variations and asymmetric subgenome divergence after allopolyploidization.</title>
        <authorList>
            <person name="Zhang X."/>
            <person name="Chen Y."/>
            <person name="Wang L."/>
            <person name="Yuan Y."/>
            <person name="Fang M."/>
            <person name="Shi L."/>
            <person name="Lu R."/>
            <person name="Comes H.P."/>
            <person name="Ma Y."/>
            <person name="Chen Y."/>
            <person name="Huang G."/>
            <person name="Zhou Y."/>
            <person name="Zheng Z."/>
            <person name="Qiu Y."/>
        </authorList>
    </citation>
    <scope>NUCLEOTIDE SEQUENCE [LARGE SCALE GENOMIC DNA]</scope>
    <source>
        <tissue evidence="8">Roots</tissue>
    </source>
</reference>
<accession>A0AAN7K7T6</accession>
<evidence type="ECO:0000313" key="8">
    <source>
        <dbReference type="EMBL" id="KAK4761337.1"/>
    </source>
</evidence>
<keyword evidence="9" id="KW-1185">Reference proteome</keyword>
<name>A0AAN7K7T6_9MYRT</name>
<dbReference type="Gene3D" id="3.30.40.10">
    <property type="entry name" value="Zinc/RING finger domain, C3HC4 (zinc finger)"/>
    <property type="match status" value="1"/>
</dbReference>
<proteinExistence type="predicted"/>
<dbReference type="PANTHER" id="PTHR15710:SF243">
    <property type="entry name" value="E3 UBIQUITIN-PROTEIN LIGASE PRAJA-2 ISOFORM X1"/>
    <property type="match status" value="1"/>
</dbReference>
<comment type="catalytic activity">
    <reaction evidence="1">
        <text>S-ubiquitinyl-[E2 ubiquitin-conjugating enzyme]-L-cysteine + [acceptor protein]-L-lysine = [E2 ubiquitin-conjugating enzyme]-L-cysteine + N(6)-ubiquitinyl-[acceptor protein]-L-lysine.</text>
        <dbReference type="EC" id="2.3.2.27"/>
    </reaction>
</comment>
<dbReference type="SUPFAM" id="SSF57850">
    <property type="entry name" value="RING/U-box"/>
    <property type="match status" value="1"/>
</dbReference>
<dbReference type="GO" id="GO:0061630">
    <property type="term" value="F:ubiquitin protein ligase activity"/>
    <property type="evidence" value="ECO:0007669"/>
    <property type="project" value="UniProtKB-EC"/>
</dbReference>
<dbReference type="PROSITE" id="PS50089">
    <property type="entry name" value="ZF_RING_2"/>
    <property type="match status" value="1"/>
</dbReference>
<sequence length="276" mass="31268">MLINIYNFEAKLRSPEVAAAAASAAAEVKGLVRFDIYYYRRTLELSYDSKPEVTGGRTGMKYFLDEKDSYTFNPTSWSCDRNQLMIVNSDDDNMFTDLAVAAVPRRWVEETASRLSWVARHVGENYADFDHELVVKIDVMIVTAKVKANESRVPPEIDEIFRRLKEDAISLADAVYEPATILSVEALADVRDVGELDADECCPICLDKYGNSGGGVVAMPCSHKYHFRCIFQWLKMKHECPLCRFGLPYETVVLRRPKIQNLIDMNAGDGRAQIHH</sequence>
<dbReference type="Pfam" id="PF13639">
    <property type="entry name" value="zf-RING_2"/>
    <property type="match status" value="1"/>
</dbReference>
<keyword evidence="3" id="KW-0479">Metal-binding</keyword>
<protein>
    <recommendedName>
        <fullName evidence="2">RING-type E3 ubiquitin transferase</fullName>
        <ecNumber evidence="2">2.3.2.27</ecNumber>
    </recommendedName>
</protein>
<keyword evidence="4 6" id="KW-0863">Zinc-finger</keyword>
<dbReference type="GO" id="GO:0016567">
    <property type="term" value="P:protein ubiquitination"/>
    <property type="evidence" value="ECO:0007669"/>
    <property type="project" value="TreeGrafter"/>
</dbReference>
<organism evidence="8 9">
    <name type="scientific">Trapa incisa</name>
    <dbReference type="NCBI Taxonomy" id="236973"/>
    <lineage>
        <taxon>Eukaryota</taxon>
        <taxon>Viridiplantae</taxon>
        <taxon>Streptophyta</taxon>
        <taxon>Embryophyta</taxon>
        <taxon>Tracheophyta</taxon>
        <taxon>Spermatophyta</taxon>
        <taxon>Magnoliopsida</taxon>
        <taxon>eudicotyledons</taxon>
        <taxon>Gunneridae</taxon>
        <taxon>Pentapetalae</taxon>
        <taxon>rosids</taxon>
        <taxon>malvids</taxon>
        <taxon>Myrtales</taxon>
        <taxon>Lythraceae</taxon>
        <taxon>Trapa</taxon>
    </lineage>
</organism>
<evidence type="ECO:0000259" key="7">
    <source>
        <dbReference type="PROSITE" id="PS50089"/>
    </source>
</evidence>